<dbReference type="Proteomes" id="UP000823388">
    <property type="component" value="Chromosome 1K"/>
</dbReference>
<dbReference type="InterPro" id="IPR052079">
    <property type="entry name" value="E3_ligase/Copine_domain"/>
</dbReference>
<dbReference type="AlphaFoldDB" id="A0A8T0XIK2"/>
<dbReference type="Pfam" id="PF07002">
    <property type="entry name" value="Copine"/>
    <property type="match status" value="1"/>
</dbReference>
<evidence type="ECO:0000313" key="3">
    <source>
        <dbReference type="EMBL" id="KAG2659207.1"/>
    </source>
</evidence>
<evidence type="ECO:0008006" key="5">
    <source>
        <dbReference type="Google" id="ProtNLM"/>
    </source>
</evidence>
<dbReference type="PANTHER" id="PTHR45751:SF33">
    <property type="entry name" value="OS08G0494300 PROTEIN"/>
    <property type="match status" value="1"/>
</dbReference>
<dbReference type="InterPro" id="IPR036465">
    <property type="entry name" value="vWFA_dom_sf"/>
</dbReference>
<feature type="domain" description="Copine C-terminal" evidence="2">
    <location>
        <begin position="59"/>
        <end position="256"/>
    </location>
</feature>
<dbReference type="InterPro" id="IPR005174">
    <property type="entry name" value="KIB1-4_b-propeller"/>
</dbReference>
<dbReference type="GO" id="GO:0005634">
    <property type="term" value="C:nucleus"/>
    <property type="evidence" value="ECO:0007669"/>
    <property type="project" value="TreeGrafter"/>
</dbReference>
<name>A0A8T0XIK2_PANVG</name>
<dbReference type="InterPro" id="IPR010734">
    <property type="entry name" value="Copine_C"/>
</dbReference>
<dbReference type="OrthoDB" id="5855668at2759"/>
<dbReference type="GO" id="GO:0016567">
    <property type="term" value="P:protein ubiquitination"/>
    <property type="evidence" value="ECO:0007669"/>
    <property type="project" value="TreeGrafter"/>
</dbReference>
<sequence length="728" mass="81265">MDPGRGPAERPPSLAASPCKKRKVAGAHSHGSLDSPNLIIGIGFAKSNECTGKISNKNLHVIGDTPNPYEQVISAIGRTLSPFDEEKLILCFGFGDESTRDHSVFSFYSDNQPCCGFKQALARYRELVPQLSFAGPTSFAPIIETVIGIVENSGGQYHVLLIIADGQVTRNIETGNGQLSPQEEETLDAIVKASNYPLSIVLIGIGDGPWDMMSRFDDNIPYRAFDNFQFVSFTEQMLKSSSSKKEGDFALSTLMKSAGHFEAASSFQLDGEQRGFSDRNVLPPPVADQRQYSGYSSTCNNASVQKIASADSDMCDPLTAEGHKVTSAHRNPKFVEIDNVHHPDLESYLHMTESPSEELEDIECIEDRHGCRLKQEICSNDNGDISSTSDKTIVNWLSLPPGVVWRIWGSLCKDSDRQKMRFVSKEWYKEIPEVMARRPWVIGSGTIHGIFHSINGKSLSQMKFRCEIPDGSFYSSCSSFLVMQTDNEHFLWSPSNRMSLKLPLKTYEKIVMHEDSDSYAFAYSSGKVKFSYGRPQVESSWKQILCYDKSIGDICQCDNEYYAVSNMFRLYWLDQKSSKLELIGPEQTSNDIKKLLLDGNFPDHLFLADVNHELVIVAVGRNLRSVDLFKVLWISDRMTSLVRVPDLGIWSLFLGRNQAIALSADDFPGISPSTLYLALDPLMDDEEPTVQLYNLATRSVVDTGYPVHKLGSPFFYQPDIVSASVLYE</sequence>
<evidence type="ECO:0000259" key="2">
    <source>
        <dbReference type="Pfam" id="PF07002"/>
    </source>
</evidence>
<dbReference type="PANTHER" id="PTHR45751">
    <property type="entry name" value="COPINE FAMILY PROTEIN 1"/>
    <property type="match status" value="1"/>
</dbReference>
<dbReference type="Pfam" id="PF03478">
    <property type="entry name" value="Beta-prop_KIB1-4"/>
    <property type="match status" value="1"/>
</dbReference>
<dbReference type="EMBL" id="CM029037">
    <property type="protein sequence ID" value="KAG2659207.1"/>
    <property type="molecule type" value="Genomic_DNA"/>
</dbReference>
<organism evidence="3 4">
    <name type="scientific">Panicum virgatum</name>
    <name type="common">Blackwell switchgrass</name>
    <dbReference type="NCBI Taxonomy" id="38727"/>
    <lineage>
        <taxon>Eukaryota</taxon>
        <taxon>Viridiplantae</taxon>
        <taxon>Streptophyta</taxon>
        <taxon>Embryophyta</taxon>
        <taxon>Tracheophyta</taxon>
        <taxon>Spermatophyta</taxon>
        <taxon>Magnoliopsida</taxon>
        <taxon>Liliopsida</taxon>
        <taxon>Poales</taxon>
        <taxon>Poaceae</taxon>
        <taxon>PACMAD clade</taxon>
        <taxon>Panicoideae</taxon>
        <taxon>Panicodae</taxon>
        <taxon>Paniceae</taxon>
        <taxon>Panicinae</taxon>
        <taxon>Panicum</taxon>
        <taxon>Panicum sect. Hiantes</taxon>
    </lineage>
</organism>
<dbReference type="SUPFAM" id="SSF53300">
    <property type="entry name" value="vWA-like"/>
    <property type="match status" value="1"/>
</dbReference>
<accession>A0A8T0XIK2</accession>
<keyword evidence="4" id="KW-1185">Reference proteome</keyword>
<dbReference type="GO" id="GO:0004842">
    <property type="term" value="F:ubiquitin-protein transferase activity"/>
    <property type="evidence" value="ECO:0007669"/>
    <property type="project" value="TreeGrafter"/>
</dbReference>
<reference evidence="3" key="1">
    <citation type="submission" date="2020-05" db="EMBL/GenBank/DDBJ databases">
        <title>WGS assembly of Panicum virgatum.</title>
        <authorList>
            <person name="Lovell J.T."/>
            <person name="Jenkins J."/>
            <person name="Shu S."/>
            <person name="Juenger T.E."/>
            <person name="Schmutz J."/>
        </authorList>
    </citation>
    <scope>NUCLEOTIDE SEQUENCE</scope>
    <source>
        <strain evidence="3">AP13</strain>
    </source>
</reference>
<proteinExistence type="predicted"/>
<comment type="caution">
    <text evidence="3">The sequence shown here is derived from an EMBL/GenBank/DDBJ whole genome shotgun (WGS) entry which is preliminary data.</text>
</comment>
<evidence type="ECO:0000259" key="1">
    <source>
        <dbReference type="Pfam" id="PF03478"/>
    </source>
</evidence>
<evidence type="ECO:0000313" key="4">
    <source>
        <dbReference type="Proteomes" id="UP000823388"/>
    </source>
</evidence>
<feature type="domain" description="KIB1-4 beta-propeller" evidence="1">
    <location>
        <begin position="458"/>
        <end position="693"/>
    </location>
</feature>
<gene>
    <name evidence="3" type="ORF">PVAP13_1KG362000</name>
</gene>
<protein>
    <recommendedName>
        <fullName evidence="5">VWFA domain-containing protein</fullName>
    </recommendedName>
</protein>